<sequence>MSPKKKFSRDIGLCIKPISVITFANKNYSRSSAVSLEIREKKYIIKHVNSVLDTKQFAKKAHAISSSTVNVVCAKVTTTTTTTSQEMWNRMNNERQRSIDSFDRTFPQDTTSQDEQEDHESDLDIINDSSSQQSDFEQEELVQKQYDTAPNLFEFHFEFGSKRPPRATFIPSEDEQEQDSDRDQDDDSASNDEQEWEKEDVMENTKQFPSATDEALQVYENITANIYIGSATGRSMAEESMPCECKYDSELDNPSEACGDDNICINRMMFMECIVQDCPCGRLCQNRRFQLSQYAPVDVIKTEKKGFGLRALTDLPSNCFIMEYIGEVIPQTEFIRRTREYDAEGFKHYYFMTLKNDEIIDATKRGCLARFMNHSCNPNCVTQKWVIGKKMRIGIFTSRTIKAGEELTFDYKFERYGAIAQKCYCGEPNCKGYIGASDEKLVDEEVLTDTHMNSSSGSSSEDDYDEDEDDEDEDLDIITLRRPQPLQDPEKVRSFVKRMLNSVGKPRLVNKLLMRLKMTNVDNSHGREILKMIVRLHGLKMLKFWLGEWKNNETIVLKALQVLEKLPLANRNGLEDCKLFDVVHKFIDHENEEICRLSQYLLEEWSDLKCVYRIPKRAHVELIRPLASDDDDDIVVDGDDEEEEEELPPVNIIVKKITRPTNNKKKKKRSRYESSREFFDPDNDYFEYLTLDTTLEELSWKLIYPPQTLIPTAPKAMLDTTSTTTVYQPSHYHQKQYYNKHKKHTSTAAGAYFSYSTVNNDSISSFNSSSTPTISSSTPVSTPAINNSNLITNNNTPTDSIQQQQQQQFYTDYYQDPSFYDYSQFYYTAAANAAAKGMTEEEYYYASQHQQQQSVTQLPLNWQMAITEDGSTYYYNIATYQTQWELPVEDQQHISIDSDPLQLEELVEQSIHNSGENKKRLLLLQNDVDSPINSKDENHHLLTPTSGSVDVEDAGPFLNDIDLKREVGKVVTKYLSAKQQALWKGDKHLFKDLARKVTHHIVDRETRSGRKIKSMETPLRIKIEKFIDVHGTEYVSKSMKKN</sequence>
<evidence type="ECO:0000313" key="19">
    <source>
        <dbReference type="Proteomes" id="UP001473302"/>
    </source>
</evidence>
<evidence type="ECO:0000259" key="13">
    <source>
        <dbReference type="PROSITE" id="PS50020"/>
    </source>
</evidence>
<keyword evidence="8 11" id="KW-0539">Nucleus</keyword>
<dbReference type="PROSITE" id="PS51319">
    <property type="entry name" value="TFIIS_N"/>
    <property type="match status" value="1"/>
</dbReference>
<dbReference type="SMART" id="SM00570">
    <property type="entry name" value="AWS"/>
    <property type="match status" value="1"/>
</dbReference>
<dbReference type="InterPro" id="IPR003616">
    <property type="entry name" value="Post-SET_dom"/>
</dbReference>
<evidence type="ECO:0000256" key="6">
    <source>
        <dbReference type="ARBA" id="ARBA00022679"/>
    </source>
</evidence>
<dbReference type="Pfam" id="PF17907">
    <property type="entry name" value="AWS"/>
    <property type="match status" value="1"/>
</dbReference>
<dbReference type="Pfam" id="PF00397">
    <property type="entry name" value="WW"/>
    <property type="match status" value="1"/>
</dbReference>
<evidence type="ECO:0000256" key="8">
    <source>
        <dbReference type="ARBA" id="ARBA00023242"/>
    </source>
</evidence>
<keyword evidence="5" id="KW-0489">Methyltransferase</keyword>
<comment type="subcellular location">
    <subcellularLocation>
        <location evidence="3">Chromosome</location>
    </subcellularLocation>
    <subcellularLocation>
        <location evidence="2 11">Nucleus</location>
    </subcellularLocation>
</comment>
<feature type="domain" description="WW" evidence="13">
    <location>
        <begin position="856"/>
        <end position="889"/>
    </location>
</feature>
<dbReference type="InterPro" id="IPR044437">
    <property type="entry name" value="SETD2/Set2_SET"/>
</dbReference>
<evidence type="ECO:0000259" key="16">
    <source>
        <dbReference type="PROSITE" id="PS51215"/>
    </source>
</evidence>
<evidence type="ECO:0000256" key="4">
    <source>
        <dbReference type="ARBA" id="ARBA00022454"/>
    </source>
</evidence>
<dbReference type="InterPro" id="IPR036020">
    <property type="entry name" value="WW_dom_sf"/>
</dbReference>
<feature type="region of interest" description="Disordered" evidence="12">
    <location>
        <begin position="162"/>
        <end position="205"/>
    </location>
</feature>
<dbReference type="SUPFAM" id="SSF47676">
    <property type="entry name" value="Conserved domain common to transcription factors TFIIS, elongin A, CRSP70"/>
    <property type="match status" value="1"/>
</dbReference>
<name>A0ABP9YX41_9FUNG</name>
<dbReference type="SMART" id="SM00456">
    <property type="entry name" value="WW"/>
    <property type="match status" value="1"/>
</dbReference>
<feature type="region of interest" description="Disordered" evidence="12">
    <location>
        <begin position="96"/>
        <end position="121"/>
    </location>
</feature>
<evidence type="ECO:0000259" key="14">
    <source>
        <dbReference type="PROSITE" id="PS50280"/>
    </source>
</evidence>
<feature type="compositionally biased region" description="Acidic residues" evidence="12">
    <location>
        <begin position="172"/>
        <end position="202"/>
    </location>
</feature>
<comment type="function">
    <text evidence="1">Histone methyltransferase that trimethylates histone H3 'Lys-36' forming H3K36me3. Involved in transcription elongation as well as in transcription repression.</text>
</comment>
<feature type="domain" description="AWS" evidence="16">
    <location>
        <begin position="238"/>
        <end position="293"/>
    </location>
</feature>
<comment type="caution">
    <text evidence="18">The sequence shown here is derived from an EMBL/GenBank/DDBJ whole genome shotgun (WGS) entry which is preliminary data.</text>
</comment>
<evidence type="ECO:0000256" key="11">
    <source>
        <dbReference type="PROSITE-ProRule" id="PRU00649"/>
    </source>
</evidence>
<dbReference type="CDD" id="cd19172">
    <property type="entry name" value="SET_SETD2"/>
    <property type="match status" value="1"/>
</dbReference>
<dbReference type="Proteomes" id="UP001473302">
    <property type="component" value="Unassembled WGS sequence"/>
</dbReference>
<dbReference type="InterPro" id="IPR042294">
    <property type="entry name" value="SETD2_animal"/>
</dbReference>
<dbReference type="PANTHER" id="PTHR46711:SF1">
    <property type="entry name" value="HISTONE-LYSINE N-METHYLTRANSFERASE SETD2"/>
    <property type="match status" value="1"/>
</dbReference>
<evidence type="ECO:0000256" key="10">
    <source>
        <dbReference type="ARBA" id="ARBA00047545"/>
    </source>
</evidence>
<evidence type="ECO:0000259" key="17">
    <source>
        <dbReference type="PROSITE" id="PS51319"/>
    </source>
</evidence>
<feature type="compositionally biased region" description="Acidic residues" evidence="12">
    <location>
        <begin position="460"/>
        <end position="469"/>
    </location>
</feature>
<dbReference type="InterPro" id="IPR046341">
    <property type="entry name" value="SET_dom_sf"/>
</dbReference>
<feature type="domain" description="Post-SET" evidence="15">
    <location>
        <begin position="419"/>
        <end position="435"/>
    </location>
</feature>
<dbReference type="SMART" id="SM00508">
    <property type="entry name" value="PostSET"/>
    <property type="match status" value="1"/>
</dbReference>
<gene>
    <name evidence="18" type="ORF">MFLAVUS_004820</name>
</gene>
<evidence type="ECO:0000256" key="12">
    <source>
        <dbReference type="SAM" id="MobiDB-lite"/>
    </source>
</evidence>
<dbReference type="Gene3D" id="1.20.930.10">
    <property type="entry name" value="Conserved domain common to transcription factors TFIIS, elongin A, CRSP70"/>
    <property type="match status" value="1"/>
</dbReference>
<evidence type="ECO:0000256" key="3">
    <source>
        <dbReference type="ARBA" id="ARBA00004286"/>
    </source>
</evidence>
<dbReference type="PANTHER" id="PTHR46711">
    <property type="entry name" value="HISTONE-LYSINE N-METHYLTRANSFERASE SETD2"/>
    <property type="match status" value="1"/>
</dbReference>
<reference evidence="18 19" key="1">
    <citation type="submission" date="2024-04" db="EMBL/GenBank/DDBJ databases">
        <title>genome sequences of Mucor flavus KT1a and Helicostylum pulchrum KT1b strains isolated from the surface of a dry-aged beef.</title>
        <authorList>
            <person name="Toyotome T."/>
            <person name="Hosono M."/>
            <person name="Torimaru M."/>
            <person name="Fukuda K."/>
            <person name="Mikami N."/>
        </authorList>
    </citation>
    <scope>NUCLEOTIDE SEQUENCE [LARGE SCALE GENOMIC DNA]</scope>
    <source>
        <strain evidence="18 19">KT1a</strain>
    </source>
</reference>
<evidence type="ECO:0000256" key="9">
    <source>
        <dbReference type="ARBA" id="ARBA00030091"/>
    </source>
</evidence>
<evidence type="ECO:0000256" key="7">
    <source>
        <dbReference type="ARBA" id="ARBA00022691"/>
    </source>
</evidence>
<evidence type="ECO:0000259" key="15">
    <source>
        <dbReference type="PROSITE" id="PS50868"/>
    </source>
</evidence>
<feature type="domain" description="TFIIS N-terminal" evidence="17">
    <location>
        <begin position="540"/>
        <end position="612"/>
    </location>
</feature>
<evidence type="ECO:0000256" key="2">
    <source>
        <dbReference type="ARBA" id="ARBA00004123"/>
    </source>
</evidence>
<dbReference type="PROSITE" id="PS51215">
    <property type="entry name" value="AWS"/>
    <property type="match status" value="1"/>
</dbReference>
<organism evidence="18 19">
    <name type="scientific">Mucor flavus</name>
    <dbReference type="NCBI Taxonomy" id="439312"/>
    <lineage>
        <taxon>Eukaryota</taxon>
        <taxon>Fungi</taxon>
        <taxon>Fungi incertae sedis</taxon>
        <taxon>Mucoromycota</taxon>
        <taxon>Mucoromycotina</taxon>
        <taxon>Mucoromycetes</taxon>
        <taxon>Mucorales</taxon>
        <taxon>Mucorineae</taxon>
        <taxon>Mucoraceae</taxon>
        <taxon>Mucor</taxon>
    </lineage>
</organism>
<dbReference type="InterPro" id="IPR001202">
    <property type="entry name" value="WW_dom"/>
</dbReference>
<dbReference type="InterPro" id="IPR017923">
    <property type="entry name" value="TFIIS_N"/>
</dbReference>
<dbReference type="PROSITE" id="PS50868">
    <property type="entry name" value="POST_SET"/>
    <property type="match status" value="1"/>
</dbReference>
<dbReference type="SUPFAM" id="SSF51045">
    <property type="entry name" value="WW domain"/>
    <property type="match status" value="1"/>
</dbReference>
<accession>A0ABP9YX41</accession>
<dbReference type="SMART" id="SM00317">
    <property type="entry name" value="SET"/>
    <property type="match status" value="1"/>
</dbReference>
<proteinExistence type="predicted"/>
<keyword evidence="4" id="KW-0158">Chromosome</keyword>
<protein>
    <recommendedName>
        <fullName evidence="9">SET domain-containing protein 2</fullName>
    </recommendedName>
</protein>
<dbReference type="CDD" id="cd00201">
    <property type="entry name" value="WW"/>
    <property type="match status" value="1"/>
</dbReference>
<dbReference type="Gene3D" id="2.170.270.10">
    <property type="entry name" value="SET domain"/>
    <property type="match status" value="1"/>
</dbReference>
<dbReference type="PROSITE" id="PS50020">
    <property type="entry name" value="WW_DOMAIN_2"/>
    <property type="match status" value="1"/>
</dbReference>
<dbReference type="InterPro" id="IPR006560">
    <property type="entry name" value="AWS_dom"/>
</dbReference>
<feature type="region of interest" description="Disordered" evidence="12">
    <location>
        <begin position="450"/>
        <end position="469"/>
    </location>
</feature>
<evidence type="ECO:0000256" key="5">
    <source>
        <dbReference type="ARBA" id="ARBA00022603"/>
    </source>
</evidence>
<evidence type="ECO:0000313" key="18">
    <source>
        <dbReference type="EMBL" id="GAA5811385.1"/>
    </source>
</evidence>
<keyword evidence="19" id="KW-1185">Reference proteome</keyword>
<feature type="domain" description="SET" evidence="14">
    <location>
        <begin position="295"/>
        <end position="412"/>
    </location>
</feature>
<dbReference type="Pfam" id="PF00856">
    <property type="entry name" value="SET"/>
    <property type="match status" value="1"/>
</dbReference>
<keyword evidence="6" id="KW-0808">Transferase</keyword>
<feature type="compositionally biased region" description="Acidic residues" evidence="12">
    <location>
        <begin position="112"/>
        <end position="121"/>
    </location>
</feature>
<comment type="catalytic activity">
    <reaction evidence="10">
        <text>L-lysyl(36)-[histone H3] + 3 S-adenosyl-L-methionine = N(6),N(6),N(6)-trimethyl-L-lysyl(36)-[histone H3] + 3 S-adenosyl-L-homocysteine + 3 H(+)</text>
        <dbReference type="Rhea" id="RHEA:60324"/>
        <dbReference type="Rhea" id="RHEA-COMP:9785"/>
        <dbReference type="Rhea" id="RHEA-COMP:15536"/>
        <dbReference type="ChEBI" id="CHEBI:15378"/>
        <dbReference type="ChEBI" id="CHEBI:29969"/>
        <dbReference type="ChEBI" id="CHEBI:57856"/>
        <dbReference type="ChEBI" id="CHEBI:59789"/>
        <dbReference type="ChEBI" id="CHEBI:61961"/>
        <dbReference type="EC" id="2.1.1.359"/>
    </reaction>
</comment>
<dbReference type="PROSITE" id="PS50280">
    <property type="entry name" value="SET"/>
    <property type="match status" value="1"/>
</dbReference>
<dbReference type="Gene3D" id="2.20.70.10">
    <property type="match status" value="1"/>
</dbReference>
<dbReference type="EMBL" id="BAABUK010000009">
    <property type="protein sequence ID" value="GAA5811385.1"/>
    <property type="molecule type" value="Genomic_DNA"/>
</dbReference>
<evidence type="ECO:0000256" key="1">
    <source>
        <dbReference type="ARBA" id="ARBA00003901"/>
    </source>
</evidence>
<dbReference type="InterPro" id="IPR001214">
    <property type="entry name" value="SET_dom"/>
</dbReference>
<dbReference type="Pfam" id="PF08711">
    <property type="entry name" value="Med26"/>
    <property type="match status" value="1"/>
</dbReference>
<dbReference type="SUPFAM" id="SSF82199">
    <property type="entry name" value="SET domain"/>
    <property type="match status" value="1"/>
</dbReference>
<keyword evidence="7" id="KW-0949">S-adenosyl-L-methionine</keyword>
<dbReference type="InterPro" id="IPR035441">
    <property type="entry name" value="TFIIS/LEDGF_dom_sf"/>
</dbReference>
<dbReference type="PROSITE" id="PS01159">
    <property type="entry name" value="WW_DOMAIN_1"/>
    <property type="match status" value="1"/>
</dbReference>